<feature type="domain" description="CAAX prenyl protease 2/Lysostaphin resistance protein A-like" evidence="2">
    <location>
        <begin position="156"/>
        <end position="252"/>
    </location>
</feature>
<protein>
    <submittedName>
        <fullName evidence="3">Abi/CAAX family protein</fullName>
    </submittedName>
</protein>
<feature type="transmembrane region" description="Helical" evidence="1">
    <location>
        <begin position="52"/>
        <end position="75"/>
    </location>
</feature>
<keyword evidence="4" id="KW-1185">Reference proteome</keyword>
<dbReference type="Proteomes" id="UP000263012">
    <property type="component" value="Chromosome"/>
</dbReference>
<reference evidence="4" key="1">
    <citation type="submission" date="2017-11" db="EMBL/GenBank/DDBJ databases">
        <title>Phenotypic and genomic properties of facultatively anaerobic sulfur-reducing natronoarchaea from hypersaline soda lakes.</title>
        <authorList>
            <person name="Sorokin D.Y."/>
            <person name="Kublanov I.V."/>
            <person name="Roman P."/>
            <person name="Sinninghe Damste J.S."/>
            <person name="Golyshin P.N."/>
            <person name="Rojo D."/>
            <person name="Ciordia S."/>
            <person name="Mena M.D.C."/>
            <person name="Ferrer M."/>
            <person name="Messina E."/>
            <person name="Smedile F."/>
            <person name="La Spada G."/>
            <person name="La Cono V."/>
            <person name="Yakimov M.M."/>
        </authorList>
    </citation>
    <scope>NUCLEOTIDE SEQUENCE [LARGE SCALE GENOMIC DNA]</scope>
    <source>
        <strain evidence="4">AArc-Sl</strain>
    </source>
</reference>
<keyword evidence="1" id="KW-0472">Membrane</keyword>
<feature type="transmembrane region" description="Helical" evidence="1">
    <location>
        <begin position="112"/>
        <end position="135"/>
    </location>
</feature>
<dbReference type="OrthoDB" id="275779at2157"/>
<organism evidence="3 4">
    <name type="scientific">Halalkaliarchaeum desulfuricum</name>
    <dbReference type="NCBI Taxonomy" id="2055893"/>
    <lineage>
        <taxon>Archaea</taxon>
        <taxon>Methanobacteriati</taxon>
        <taxon>Methanobacteriota</taxon>
        <taxon>Stenosarchaea group</taxon>
        <taxon>Halobacteria</taxon>
        <taxon>Halobacteriales</taxon>
        <taxon>Haloferacaceae</taxon>
        <taxon>Halalkaliarchaeum</taxon>
    </lineage>
</organism>
<evidence type="ECO:0000259" key="2">
    <source>
        <dbReference type="Pfam" id="PF02517"/>
    </source>
</evidence>
<evidence type="ECO:0000256" key="1">
    <source>
        <dbReference type="SAM" id="Phobius"/>
    </source>
</evidence>
<dbReference type="GeneID" id="37877442"/>
<dbReference type="PANTHER" id="PTHR36435:SF1">
    <property type="entry name" value="CAAX AMINO TERMINAL PROTEASE FAMILY PROTEIN"/>
    <property type="match status" value="1"/>
</dbReference>
<feature type="transmembrane region" description="Helical" evidence="1">
    <location>
        <begin position="213"/>
        <end position="233"/>
    </location>
</feature>
<dbReference type="GO" id="GO:0004175">
    <property type="term" value="F:endopeptidase activity"/>
    <property type="evidence" value="ECO:0007669"/>
    <property type="project" value="UniProtKB-ARBA"/>
</dbReference>
<feature type="transmembrane region" description="Helical" evidence="1">
    <location>
        <begin position="240"/>
        <end position="262"/>
    </location>
</feature>
<sequence>MSTLTTERGDILRPAFAIVSGTLVGAFGLALGTVLTLFAAALLFGIGIELTAASLLVLTLIFTQGVGCAGVALAYPRIRPRVAAFLRERVPAFEDAREEFSLPASVPSLRELLLVVGGYVTALGLAFAGAFLLTQVEADAGANQAAEIGMQNPEVLLFLIPASFLIIGPGEELLFRGVVQGRFREVLGPVAGIGLASAIFAGIHIFALTGGTLTGNLLALGVLFFPSLVFGVAYEVTDNLVVPSLIHGAYNATLFSLLYVVVRFGPELEEMAAAAL</sequence>
<dbReference type="PANTHER" id="PTHR36435">
    <property type="entry name" value="SLR1288 PROTEIN"/>
    <property type="match status" value="1"/>
</dbReference>
<keyword evidence="1" id="KW-1133">Transmembrane helix</keyword>
<dbReference type="KEGG" id="hdf:AArcSl_1097"/>
<keyword evidence="1" id="KW-0812">Transmembrane</keyword>
<dbReference type="AlphaFoldDB" id="A0A343TI10"/>
<gene>
    <name evidence="3" type="ORF">AArcSl_1097</name>
</gene>
<feature type="transmembrane region" description="Helical" evidence="1">
    <location>
        <begin position="186"/>
        <end position="207"/>
    </location>
</feature>
<feature type="transmembrane region" description="Helical" evidence="1">
    <location>
        <begin position="155"/>
        <end position="174"/>
    </location>
</feature>
<name>A0A343TI10_9EURY</name>
<dbReference type="RefSeq" id="WP_119816165.1">
    <property type="nucleotide sequence ID" value="NZ_CP025066.1"/>
</dbReference>
<proteinExistence type="predicted"/>
<evidence type="ECO:0000313" key="4">
    <source>
        <dbReference type="Proteomes" id="UP000263012"/>
    </source>
</evidence>
<dbReference type="InterPro" id="IPR003675">
    <property type="entry name" value="Rce1/LyrA-like_dom"/>
</dbReference>
<dbReference type="GO" id="GO:0080120">
    <property type="term" value="P:CAAX-box protein maturation"/>
    <property type="evidence" value="ECO:0007669"/>
    <property type="project" value="UniProtKB-ARBA"/>
</dbReference>
<accession>A0A343TI10</accession>
<feature type="transmembrane region" description="Helical" evidence="1">
    <location>
        <begin position="21"/>
        <end position="46"/>
    </location>
</feature>
<dbReference type="EMBL" id="CP025066">
    <property type="protein sequence ID" value="AUX08732.1"/>
    <property type="molecule type" value="Genomic_DNA"/>
</dbReference>
<dbReference type="Pfam" id="PF02517">
    <property type="entry name" value="Rce1-like"/>
    <property type="match status" value="1"/>
</dbReference>
<dbReference type="InterPro" id="IPR052710">
    <property type="entry name" value="CAAX_protease"/>
</dbReference>
<evidence type="ECO:0000313" key="3">
    <source>
        <dbReference type="EMBL" id="AUX08732.1"/>
    </source>
</evidence>